<proteinExistence type="predicted"/>
<evidence type="ECO:0000256" key="2">
    <source>
        <dbReference type="ARBA" id="ARBA00022884"/>
    </source>
</evidence>
<feature type="domain" description="RRM" evidence="5">
    <location>
        <begin position="24"/>
        <end position="106"/>
    </location>
</feature>
<dbReference type="InterPro" id="IPR035979">
    <property type="entry name" value="RBD_domain_sf"/>
</dbReference>
<name>A0A409VBV4_9AGAR</name>
<dbReference type="InParanoid" id="A0A409VBV4"/>
<dbReference type="InterPro" id="IPR000504">
    <property type="entry name" value="RRM_dom"/>
</dbReference>
<dbReference type="OrthoDB" id="410044at2759"/>
<dbReference type="PROSITE" id="PS50102">
    <property type="entry name" value="RRM"/>
    <property type="match status" value="2"/>
</dbReference>
<feature type="compositionally biased region" description="Low complexity" evidence="4">
    <location>
        <begin position="638"/>
        <end position="661"/>
    </location>
</feature>
<protein>
    <recommendedName>
        <fullName evidence="5">RRM domain-containing protein</fullName>
    </recommendedName>
</protein>
<feature type="region of interest" description="Disordered" evidence="4">
    <location>
        <begin position="352"/>
        <end position="380"/>
    </location>
</feature>
<reference evidence="6 7" key="1">
    <citation type="journal article" date="2018" name="Evol. Lett.">
        <title>Horizontal gene cluster transfer increased hallucinogenic mushroom diversity.</title>
        <authorList>
            <person name="Reynolds H.T."/>
            <person name="Vijayakumar V."/>
            <person name="Gluck-Thaler E."/>
            <person name="Korotkin H.B."/>
            <person name="Matheny P.B."/>
            <person name="Slot J.C."/>
        </authorList>
    </citation>
    <scope>NUCLEOTIDE SEQUENCE [LARGE SCALE GENOMIC DNA]</scope>
    <source>
        <strain evidence="6 7">SRW20</strain>
    </source>
</reference>
<dbReference type="Proteomes" id="UP000284706">
    <property type="component" value="Unassembled WGS sequence"/>
</dbReference>
<dbReference type="PANTHER" id="PTHR24012">
    <property type="entry name" value="RNA BINDING PROTEIN"/>
    <property type="match status" value="1"/>
</dbReference>
<feature type="region of interest" description="Disordered" evidence="4">
    <location>
        <begin position="742"/>
        <end position="763"/>
    </location>
</feature>
<accession>A0A409VBV4</accession>
<evidence type="ECO:0000256" key="1">
    <source>
        <dbReference type="ARBA" id="ARBA00022737"/>
    </source>
</evidence>
<dbReference type="SMART" id="SM00360">
    <property type="entry name" value="RRM"/>
    <property type="match status" value="2"/>
</dbReference>
<evidence type="ECO:0000259" key="5">
    <source>
        <dbReference type="PROSITE" id="PS50102"/>
    </source>
</evidence>
<keyword evidence="2 3" id="KW-0694">RNA-binding</keyword>
<dbReference type="EMBL" id="NHYE01005666">
    <property type="protein sequence ID" value="PPQ64488.1"/>
    <property type="molecule type" value="Genomic_DNA"/>
</dbReference>
<organism evidence="6 7">
    <name type="scientific">Gymnopilus dilepis</name>
    <dbReference type="NCBI Taxonomy" id="231916"/>
    <lineage>
        <taxon>Eukaryota</taxon>
        <taxon>Fungi</taxon>
        <taxon>Dikarya</taxon>
        <taxon>Basidiomycota</taxon>
        <taxon>Agaricomycotina</taxon>
        <taxon>Agaricomycetes</taxon>
        <taxon>Agaricomycetidae</taxon>
        <taxon>Agaricales</taxon>
        <taxon>Agaricineae</taxon>
        <taxon>Hymenogastraceae</taxon>
        <taxon>Gymnopilus</taxon>
    </lineage>
</organism>
<dbReference type="SUPFAM" id="SSF54928">
    <property type="entry name" value="RNA-binding domain, RBD"/>
    <property type="match status" value="2"/>
</dbReference>
<feature type="region of interest" description="Disordered" evidence="4">
    <location>
        <begin position="215"/>
        <end position="234"/>
    </location>
</feature>
<dbReference type="GO" id="GO:0003723">
    <property type="term" value="F:RNA binding"/>
    <property type="evidence" value="ECO:0007669"/>
    <property type="project" value="UniProtKB-UniRule"/>
</dbReference>
<keyword evidence="1" id="KW-0677">Repeat</keyword>
<sequence length="961" mass="106245">MYLTNTPGSNFTARPAEDKLPHDASVFVGSLPSNIDQGDLTRMLMEHLSEHTQIRNIKVVRDSKGGVCAFVQCESAPSANALIQTLHSSVPKPFLGRILRYEPARAFRSLIISYRTPIQFISPPGADTNSASQICNEVELDLPVAMRLWKQRNSKFYNILYNSEAIQSEENHSRMAGGPIVDSTLHRLVSYFGPLERFGLLECPRPDDVDIESPTINNQADSYPEPHRAPRSTAMNPSCWEVKWEHRDDCVSALMTLKRVPHLTVTWAHQPASLNQMSRLNHHQDFVHRSWVHHTPPRPSISQTSGPRGFLSPQAVNSLTEGRRNIASPEPCMGINEDQKISYNASYQCDVGGQETNADKDPKASQGHFNPLPPSASRVREDDFDDRIAKSESRHTLTEFRDESPEREVSIEEFPDCGGQELVVPRTPTLDSSTITPLTPGSHFPLTPTSPGAEMPQTLFHKASDAMGAPMSFGSHEYGRDIDPTTLFVGGLDISGPGGWDEDKVRRFFSRFGGLESVKFVSPQNAAAAFAFVKFDNAESPARAVSEEHNRVYEGRAIRVQLRDCNPQKSNWKYGRGRGRPHQYHFNAPRRYNYRSASGLEESRVPLLMKNGERATFQHSQATQAFQLSSMADALPATDRTSTDDSTSSPLEKSSSSSELPAGDKYREWYDNVESAARTPEPSSITTSTSTASTSFSGSPYSYSVPNGPYLPPPPWMQPYSPHGPYQMPYYSGYTMYPSTVPQQGHSTLSTPPASDIGSPSTPVQPHWPGVGMYAVGSFRFEQSLSPTYIFAKSYIPYPAAPGPQGQVVPPQINGQAPVVPTGFIQNEQGTLIAVYQPEVLDQYLAGSGRSPASINHPKSGQAPDAAEMPPPSFTPPVARTKGPSFPQFPSQKRDNRRPFHMASSPFHHRQTVDRRGSHHGFNSSRQPRPFEGGQPNRGHVHPAQLQGATPGDWHGWNNSR</sequence>
<feature type="region of interest" description="Disordered" evidence="4">
    <location>
        <begin position="635"/>
        <end position="698"/>
    </location>
</feature>
<evidence type="ECO:0000256" key="3">
    <source>
        <dbReference type="PROSITE-ProRule" id="PRU00176"/>
    </source>
</evidence>
<comment type="caution">
    <text evidence="6">The sequence shown here is derived from an EMBL/GenBank/DDBJ whole genome shotgun (WGS) entry which is preliminary data.</text>
</comment>
<dbReference type="Gene3D" id="3.30.70.330">
    <property type="match status" value="2"/>
</dbReference>
<feature type="domain" description="RRM" evidence="5">
    <location>
        <begin position="485"/>
        <end position="565"/>
    </location>
</feature>
<feature type="region of interest" description="Disordered" evidence="4">
    <location>
        <begin position="847"/>
        <end position="961"/>
    </location>
</feature>
<evidence type="ECO:0000313" key="7">
    <source>
        <dbReference type="Proteomes" id="UP000284706"/>
    </source>
</evidence>
<dbReference type="AlphaFoldDB" id="A0A409VBV4"/>
<feature type="compositionally biased region" description="Low complexity" evidence="4">
    <location>
        <begin position="679"/>
        <end position="698"/>
    </location>
</feature>
<dbReference type="STRING" id="231916.A0A409VBV4"/>
<keyword evidence="7" id="KW-1185">Reference proteome</keyword>
<dbReference type="Pfam" id="PF00076">
    <property type="entry name" value="RRM_1"/>
    <property type="match status" value="1"/>
</dbReference>
<evidence type="ECO:0000313" key="6">
    <source>
        <dbReference type="EMBL" id="PPQ64488.1"/>
    </source>
</evidence>
<dbReference type="InterPro" id="IPR012677">
    <property type="entry name" value="Nucleotide-bd_a/b_plait_sf"/>
</dbReference>
<evidence type="ECO:0000256" key="4">
    <source>
        <dbReference type="SAM" id="MobiDB-lite"/>
    </source>
</evidence>
<gene>
    <name evidence="6" type="ORF">CVT26_002027</name>
</gene>